<evidence type="ECO:0000259" key="2">
    <source>
        <dbReference type="Pfam" id="PF13649"/>
    </source>
</evidence>
<dbReference type="RefSeq" id="XP_067526300.1">
    <property type="nucleotide sequence ID" value="XM_067670199.1"/>
</dbReference>
<evidence type="ECO:0000313" key="4">
    <source>
        <dbReference type="Proteomes" id="UP000009138"/>
    </source>
</evidence>
<dbReference type="SUPFAM" id="SSF53335">
    <property type="entry name" value="S-adenosyl-L-methionine-dependent methyltransferases"/>
    <property type="match status" value="1"/>
</dbReference>
<feature type="domain" description="Methyltransferase" evidence="2">
    <location>
        <begin position="90"/>
        <end position="181"/>
    </location>
</feature>
<accession>I1CR24</accession>
<dbReference type="eggNOG" id="ENOG502S6PS">
    <property type="taxonomic scope" value="Eukaryota"/>
</dbReference>
<evidence type="ECO:0000313" key="3">
    <source>
        <dbReference type="EMBL" id="EIE90904.1"/>
    </source>
</evidence>
<dbReference type="InterPro" id="IPR041698">
    <property type="entry name" value="Methyltransf_25"/>
</dbReference>
<sequence>MGNQASKVIEKQKEKNARKKSNRRKSTVTLGSHASVVVGGTISGNYDWIEDEGHRNQDVNQLLNSLWDHYLLKSAKKSNTATQLDDSITIVDSGTGNGIWALEIAAEYTHSKVIALDLKPPTQEQGKPPNLFYKEADITKPWPIESNSVDFVFQRSMGHVIPKEHWHQLISEMYRVLKPGGTIELTESDLWHHNPGPMQRAFDEFFESQCDENGIDYRITETINKKIELVGFKELNHFTLDVPIGEWPEDEGKPSSHTIVVLLCLF</sequence>
<dbReference type="PANTHER" id="PTHR43591:SF24">
    <property type="entry name" value="2-METHOXY-6-POLYPRENYL-1,4-BENZOQUINOL METHYLASE, MITOCHONDRIAL"/>
    <property type="match status" value="1"/>
</dbReference>
<dbReference type="GO" id="GO:0008168">
    <property type="term" value="F:methyltransferase activity"/>
    <property type="evidence" value="ECO:0007669"/>
    <property type="project" value="TreeGrafter"/>
</dbReference>
<dbReference type="OMA" id="NDLQHCK"/>
<dbReference type="Proteomes" id="UP000009138">
    <property type="component" value="Unassembled WGS sequence"/>
</dbReference>
<reference evidence="3 4" key="1">
    <citation type="journal article" date="2009" name="PLoS Genet.">
        <title>Genomic analysis of the basal lineage fungus Rhizopus oryzae reveals a whole-genome duplication.</title>
        <authorList>
            <person name="Ma L.-J."/>
            <person name="Ibrahim A.S."/>
            <person name="Skory C."/>
            <person name="Grabherr M.G."/>
            <person name="Burger G."/>
            <person name="Butler M."/>
            <person name="Elias M."/>
            <person name="Idnurm A."/>
            <person name="Lang B.F."/>
            <person name="Sone T."/>
            <person name="Abe A."/>
            <person name="Calvo S.E."/>
            <person name="Corrochano L.M."/>
            <person name="Engels R."/>
            <person name="Fu J."/>
            <person name="Hansberg W."/>
            <person name="Kim J.-M."/>
            <person name="Kodira C.D."/>
            <person name="Koehrsen M.J."/>
            <person name="Liu B."/>
            <person name="Miranda-Saavedra D."/>
            <person name="O'Leary S."/>
            <person name="Ortiz-Castellanos L."/>
            <person name="Poulter R."/>
            <person name="Rodriguez-Romero J."/>
            <person name="Ruiz-Herrera J."/>
            <person name="Shen Y.-Q."/>
            <person name="Zeng Q."/>
            <person name="Galagan J."/>
            <person name="Birren B.W."/>
            <person name="Cuomo C.A."/>
            <person name="Wickes B.L."/>
        </authorList>
    </citation>
    <scope>NUCLEOTIDE SEQUENCE [LARGE SCALE GENOMIC DNA]</scope>
    <source>
        <strain evidence="4">RA 99-880 / ATCC MYA-4621 / FGSC 9543 / NRRL 43880</strain>
    </source>
</reference>
<dbReference type="EMBL" id="CH476748">
    <property type="protein sequence ID" value="EIE90904.1"/>
    <property type="molecule type" value="Genomic_DNA"/>
</dbReference>
<dbReference type="OrthoDB" id="2013972at2759"/>
<name>I1CR24_RHIO9</name>
<dbReference type="AlphaFoldDB" id="I1CR24"/>
<keyword evidence="4" id="KW-1185">Reference proteome</keyword>
<dbReference type="Pfam" id="PF13649">
    <property type="entry name" value="Methyltransf_25"/>
    <property type="match status" value="1"/>
</dbReference>
<dbReference type="CDD" id="cd02440">
    <property type="entry name" value="AdoMet_MTases"/>
    <property type="match status" value="1"/>
</dbReference>
<organism evidence="3 4">
    <name type="scientific">Rhizopus delemar (strain RA 99-880 / ATCC MYA-4621 / FGSC 9543 / NRRL 43880)</name>
    <name type="common">Mucormycosis agent</name>
    <name type="synonym">Rhizopus arrhizus var. delemar</name>
    <dbReference type="NCBI Taxonomy" id="246409"/>
    <lineage>
        <taxon>Eukaryota</taxon>
        <taxon>Fungi</taxon>
        <taxon>Fungi incertae sedis</taxon>
        <taxon>Mucoromycota</taxon>
        <taxon>Mucoromycotina</taxon>
        <taxon>Mucoromycetes</taxon>
        <taxon>Mucorales</taxon>
        <taxon>Mucorineae</taxon>
        <taxon>Rhizopodaceae</taxon>
        <taxon>Rhizopus</taxon>
    </lineage>
</organism>
<feature type="region of interest" description="Disordered" evidence="1">
    <location>
        <begin position="1"/>
        <end position="30"/>
    </location>
</feature>
<dbReference type="InterPro" id="IPR029063">
    <property type="entry name" value="SAM-dependent_MTases_sf"/>
</dbReference>
<dbReference type="STRING" id="246409.I1CR24"/>
<dbReference type="Gene3D" id="3.40.50.150">
    <property type="entry name" value="Vaccinia Virus protein VP39"/>
    <property type="match status" value="1"/>
</dbReference>
<dbReference type="InParanoid" id="I1CR24"/>
<dbReference type="PANTHER" id="PTHR43591">
    <property type="entry name" value="METHYLTRANSFERASE"/>
    <property type="match status" value="1"/>
</dbReference>
<protein>
    <recommendedName>
        <fullName evidence="2">Methyltransferase domain-containing protein</fullName>
    </recommendedName>
</protein>
<evidence type="ECO:0000256" key="1">
    <source>
        <dbReference type="SAM" id="MobiDB-lite"/>
    </source>
</evidence>
<feature type="compositionally biased region" description="Basic residues" evidence="1">
    <location>
        <begin position="16"/>
        <end position="26"/>
    </location>
</feature>
<gene>
    <name evidence="3" type="ORF">RO3G_15615</name>
</gene>
<proteinExistence type="predicted"/>
<dbReference type="GeneID" id="93622580"/>
<dbReference type="VEuPathDB" id="FungiDB:RO3G_15615"/>